<evidence type="ECO:0000256" key="1">
    <source>
        <dbReference type="ARBA" id="ARBA00007478"/>
    </source>
</evidence>
<protein>
    <submittedName>
        <fullName evidence="2">CDK5 regulatory subunit-associated protein 3</fullName>
    </submittedName>
</protein>
<dbReference type="Proteomes" id="UP000326759">
    <property type="component" value="Unassembled WGS sequence"/>
</dbReference>
<organism evidence="2 3">
    <name type="scientific">Armadillidium nasatum</name>
    <dbReference type="NCBI Taxonomy" id="96803"/>
    <lineage>
        <taxon>Eukaryota</taxon>
        <taxon>Metazoa</taxon>
        <taxon>Ecdysozoa</taxon>
        <taxon>Arthropoda</taxon>
        <taxon>Crustacea</taxon>
        <taxon>Multicrustacea</taxon>
        <taxon>Malacostraca</taxon>
        <taxon>Eumalacostraca</taxon>
        <taxon>Peracarida</taxon>
        <taxon>Isopoda</taxon>
        <taxon>Oniscidea</taxon>
        <taxon>Crinocheta</taxon>
        <taxon>Armadillidiidae</taxon>
        <taxon>Armadillidium</taxon>
    </lineage>
</organism>
<accession>A0A5N5T1L7</accession>
<dbReference type="GO" id="GO:0007346">
    <property type="term" value="P:regulation of mitotic cell cycle"/>
    <property type="evidence" value="ECO:0007669"/>
    <property type="project" value="TreeGrafter"/>
</dbReference>
<dbReference type="GO" id="GO:0012505">
    <property type="term" value="C:endomembrane system"/>
    <property type="evidence" value="ECO:0007669"/>
    <property type="project" value="TreeGrafter"/>
</dbReference>
<dbReference type="EMBL" id="SEYY01018969">
    <property type="protein sequence ID" value="KAB7498810.1"/>
    <property type="molecule type" value="Genomic_DNA"/>
</dbReference>
<dbReference type="AlphaFoldDB" id="A0A5N5T1L7"/>
<name>A0A5N5T1L7_9CRUS</name>
<dbReference type="Pfam" id="PF05600">
    <property type="entry name" value="CDK5RAP3"/>
    <property type="match status" value="1"/>
</dbReference>
<dbReference type="PANTHER" id="PTHR14894:SF0">
    <property type="entry name" value="CDK5 REGULATORY SUBUNIT-ASSOCIATED PROTEIN 3"/>
    <property type="match status" value="1"/>
</dbReference>
<comment type="similarity">
    <text evidence="1">Belongs to the CDK5RAP3 family.</text>
</comment>
<evidence type="ECO:0000313" key="2">
    <source>
        <dbReference type="EMBL" id="KAB7498810.1"/>
    </source>
</evidence>
<dbReference type="InterPro" id="IPR008491">
    <property type="entry name" value="CDK5RAP3"/>
</dbReference>
<gene>
    <name evidence="2" type="primary">Cdk5rap3</name>
    <name evidence="2" type="ORF">Anas_06743</name>
</gene>
<reference evidence="2 3" key="1">
    <citation type="journal article" date="2019" name="PLoS Biol.">
        <title>Sex chromosomes control vertical transmission of feminizing Wolbachia symbionts in an isopod.</title>
        <authorList>
            <person name="Becking T."/>
            <person name="Chebbi M.A."/>
            <person name="Giraud I."/>
            <person name="Moumen B."/>
            <person name="Laverre T."/>
            <person name="Caubet Y."/>
            <person name="Peccoud J."/>
            <person name="Gilbert C."/>
            <person name="Cordaux R."/>
        </authorList>
    </citation>
    <scope>NUCLEOTIDE SEQUENCE [LARGE SCALE GENOMIC DNA]</scope>
    <source>
        <strain evidence="2">ANa2</strain>
        <tissue evidence="2">Whole body excluding digestive tract and cuticle</tissue>
    </source>
</reference>
<evidence type="ECO:0000313" key="3">
    <source>
        <dbReference type="Proteomes" id="UP000326759"/>
    </source>
</evidence>
<dbReference type="OrthoDB" id="340432at2759"/>
<keyword evidence="3" id="KW-1185">Reference proteome</keyword>
<sequence length="500" mass="57124">MDQDIPIDIQTGKLVDWLVSRHHVKKTWPKAVQVIREKINNAIQDMPEHPEIIRLLSGSYINYFHCLQIIEILRETEKESKNMFGWYTSQRMKDWQEVVKLYEADNVYLAEASQYLIRNVNYDIPSIKRQIAKCSQVQEECSKKVDECVKGSTAAKNKYASSCKKIGITGDNIQEELVGLLNNLPEKLTEVGEKTKSLKKARQLYEDFVHFVGNPNASCLPLLGYFIDHGDTTIYEWKYGEAPISIEKPNSEILLNGESDDIRNQNNNPDEIDFGSDEVQLETGEIDWGNFDAGVDTVDIDYGNEIDGVDMTSQIIVESSGVDGGVARGEEAFSLLFTESTRNQFLNELMELQGFLSQRIIELEAEDSIISMNIFTNSPRSLQYQDVNTFTEYIHQISDIIKELTSTKIQHLYMISSSPRYVDRLSQTLKLHLAESDRLLNSVSGIKQKSEEASLQQHKLSQQLKLIISRSKELQENIEKDISKKYNNRIVNLMGGLQFI</sequence>
<comment type="caution">
    <text evidence="2">The sequence shown here is derived from an EMBL/GenBank/DDBJ whole genome shotgun (WGS) entry which is preliminary data.</text>
</comment>
<dbReference type="PANTHER" id="PTHR14894">
    <property type="entry name" value="CDK5 REGULATORY SUBUNIT-ASSOCIATED PROTEIN 3"/>
    <property type="match status" value="1"/>
</dbReference>
<proteinExistence type="inferred from homology"/>